<dbReference type="Proteomes" id="UP000318017">
    <property type="component" value="Chromosome"/>
</dbReference>
<dbReference type="PROSITE" id="PS50005">
    <property type="entry name" value="TPR"/>
    <property type="match status" value="1"/>
</dbReference>
<dbReference type="KEGG" id="ahel:Q31a_11010"/>
<dbReference type="PANTHER" id="PTHR44858">
    <property type="entry name" value="TETRATRICOPEPTIDE REPEAT PROTEIN 6"/>
    <property type="match status" value="1"/>
</dbReference>
<dbReference type="RefSeq" id="WP_145074928.1">
    <property type="nucleotide sequence ID" value="NZ_CP036298.1"/>
</dbReference>
<evidence type="ECO:0000256" key="4">
    <source>
        <dbReference type="SAM" id="MobiDB-lite"/>
    </source>
</evidence>
<dbReference type="PANTHER" id="PTHR44858:SF1">
    <property type="entry name" value="UDP-N-ACETYLGLUCOSAMINE--PEPTIDE N-ACETYLGLUCOSAMINYLTRANSFERASE SPINDLY-RELATED"/>
    <property type="match status" value="1"/>
</dbReference>
<feature type="region of interest" description="Disordered" evidence="4">
    <location>
        <begin position="1"/>
        <end position="26"/>
    </location>
</feature>
<protein>
    <submittedName>
        <fullName evidence="5">Tetratricopeptide repeat protein</fullName>
    </submittedName>
</protein>
<dbReference type="AlphaFoldDB" id="A0A518G2M1"/>
<keyword evidence="6" id="KW-1185">Reference proteome</keyword>
<evidence type="ECO:0000256" key="3">
    <source>
        <dbReference type="PROSITE-ProRule" id="PRU00339"/>
    </source>
</evidence>
<dbReference type="EMBL" id="CP036298">
    <property type="protein sequence ID" value="QDV22810.1"/>
    <property type="molecule type" value="Genomic_DNA"/>
</dbReference>
<proteinExistence type="predicted"/>
<feature type="compositionally biased region" description="Basic residues" evidence="4">
    <location>
        <begin position="1"/>
        <end position="17"/>
    </location>
</feature>
<dbReference type="InterPro" id="IPR019734">
    <property type="entry name" value="TPR_rpt"/>
</dbReference>
<gene>
    <name evidence="5" type="ORF">Q31a_11010</name>
</gene>
<dbReference type="InterPro" id="IPR050498">
    <property type="entry name" value="Ycf3"/>
</dbReference>
<sequence>MSAAHQSRRTAKMRSKQNGRQNAGDSSNRRRVVLATICLLLVAGFYFSGGLARLTNTFAEQAVARRDFERAKSWLEVTQRLQPQDAKQYFLAARMARHEGQKRQAAEFLKLAQARGFDPSLIELEQQLELAQSGNLSQVEPELTRRLAAGDRDAAEISEALANGLGMASRFEEALAILEAWAKDVPSNPTPRYRIGRIEEYVQQLESAKENYRVAIALDENYFPALFSLARLSLDENQADQAAELFKRCLEMKRPAAAQVGLAMCLAKIGDAKGAEELLYEVLDLDLAEVVASYAEVGETTERFVAATELGKLLANSGEFEEAVRLLSQSLEKNPRDMAARYSRAIALRGLKRDAEAAEDFEKVAQTKNALQQVNSLRNQINRDETDCVSRVKLGKLLVEYESERNGLFWLRSALVHGSEDPEVHAALADFYESHLLDAEENRELAEYHRRRAEELQGTVASPSSGNAD</sequence>
<dbReference type="Gene3D" id="1.25.40.10">
    <property type="entry name" value="Tetratricopeptide repeat domain"/>
    <property type="match status" value="2"/>
</dbReference>
<dbReference type="Pfam" id="PF13432">
    <property type="entry name" value="TPR_16"/>
    <property type="match status" value="2"/>
</dbReference>
<keyword evidence="2 3" id="KW-0802">TPR repeat</keyword>
<name>A0A518G2M1_9BACT</name>
<dbReference type="SMART" id="SM00028">
    <property type="entry name" value="TPR"/>
    <property type="match status" value="4"/>
</dbReference>
<evidence type="ECO:0000313" key="5">
    <source>
        <dbReference type="EMBL" id="QDV22810.1"/>
    </source>
</evidence>
<organism evidence="5 6">
    <name type="scientific">Aureliella helgolandensis</name>
    <dbReference type="NCBI Taxonomy" id="2527968"/>
    <lineage>
        <taxon>Bacteria</taxon>
        <taxon>Pseudomonadati</taxon>
        <taxon>Planctomycetota</taxon>
        <taxon>Planctomycetia</taxon>
        <taxon>Pirellulales</taxon>
        <taxon>Pirellulaceae</taxon>
        <taxon>Aureliella</taxon>
    </lineage>
</organism>
<reference evidence="5 6" key="1">
    <citation type="submission" date="2019-02" db="EMBL/GenBank/DDBJ databases">
        <title>Deep-cultivation of Planctomycetes and their phenomic and genomic characterization uncovers novel biology.</title>
        <authorList>
            <person name="Wiegand S."/>
            <person name="Jogler M."/>
            <person name="Boedeker C."/>
            <person name="Pinto D."/>
            <person name="Vollmers J."/>
            <person name="Rivas-Marin E."/>
            <person name="Kohn T."/>
            <person name="Peeters S.H."/>
            <person name="Heuer A."/>
            <person name="Rast P."/>
            <person name="Oberbeckmann S."/>
            <person name="Bunk B."/>
            <person name="Jeske O."/>
            <person name="Meyerdierks A."/>
            <person name="Storesund J.E."/>
            <person name="Kallscheuer N."/>
            <person name="Luecker S."/>
            <person name="Lage O.M."/>
            <person name="Pohl T."/>
            <person name="Merkel B.J."/>
            <person name="Hornburger P."/>
            <person name="Mueller R.-W."/>
            <person name="Bruemmer F."/>
            <person name="Labrenz M."/>
            <person name="Spormann A.M."/>
            <person name="Op den Camp H."/>
            <person name="Overmann J."/>
            <person name="Amann R."/>
            <person name="Jetten M.S.M."/>
            <person name="Mascher T."/>
            <person name="Medema M.H."/>
            <person name="Devos D.P."/>
            <person name="Kaster A.-K."/>
            <person name="Ovreas L."/>
            <person name="Rohde M."/>
            <person name="Galperin M.Y."/>
            <person name="Jogler C."/>
        </authorList>
    </citation>
    <scope>NUCLEOTIDE SEQUENCE [LARGE SCALE GENOMIC DNA]</scope>
    <source>
        <strain evidence="5 6">Q31a</strain>
    </source>
</reference>
<dbReference type="SUPFAM" id="SSF48452">
    <property type="entry name" value="TPR-like"/>
    <property type="match status" value="1"/>
</dbReference>
<keyword evidence="1" id="KW-0677">Repeat</keyword>
<accession>A0A518G2M1</accession>
<feature type="repeat" description="TPR" evidence="3">
    <location>
        <begin position="304"/>
        <end position="337"/>
    </location>
</feature>
<dbReference type="InterPro" id="IPR011990">
    <property type="entry name" value="TPR-like_helical_dom_sf"/>
</dbReference>
<evidence type="ECO:0000313" key="6">
    <source>
        <dbReference type="Proteomes" id="UP000318017"/>
    </source>
</evidence>
<evidence type="ECO:0000256" key="1">
    <source>
        <dbReference type="ARBA" id="ARBA00022737"/>
    </source>
</evidence>
<evidence type="ECO:0000256" key="2">
    <source>
        <dbReference type="ARBA" id="ARBA00022803"/>
    </source>
</evidence>
<dbReference type="OrthoDB" id="265874at2"/>